<feature type="compositionally biased region" description="Low complexity" evidence="1">
    <location>
        <begin position="229"/>
        <end position="252"/>
    </location>
</feature>
<feature type="compositionally biased region" description="Low complexity" evidence="1">
    <location>
        <begin position="161"/>
        <end position="178"/>
    </location>
</feature>
<evidence type="ECO:0000256" key="1">
    <source>
        <dbReference type="SAM" id="MobiDB-lite"/>
    </source>
</evidence>
<reference evidence="3 4" key="1">
    <citation type="submission" date="2016-09" db="EMBL/GenBank/DDBJ databases">
        <title>Extensive genetic diversity and differential bi-allelic expression allows diatom success in the polar Southern Ocean.</title>
        <authorList>
            <consortium name="DOE Joint Genome Institute"/>
            <person name="Mock T."/>
            <person name="Otillar R.P."/>
            <person name="Strauss J."/>
            <person name="Dupont C."/>
            <person name="Frickenhaus S."/>
            <person name="Maumus F."/>
            <person name="Mcmullan M."/>
            <person name="Sanges R."/>
            <person name="Schmutz J."/>
            <person name="Toseland A."/>
            <person name="Valas R."/>
            <person name="Veluchamy A."/>
            <person name="Ward B.J."/>
            <person name="Allen A."/>
            <person name="Barry K."/>
            <person name="Falciatore A."/>
            <person name="Ferrante M."/>
            <person name="Fortunato A.E."/>
            <person name="Gloeckner G."/>
            <person name="Gruber A."/>
            <person name="Hipkin R."/>
            <person name="Janech M."/>
            <person name="Kroth P."/>
            <person name="Leese F."/>
            <person name="Lindquist E."/>
            <person name="Lyon B.R."/>
            <person name="Martin J."/>
            <person name="Mayer C."/>
            <person name="Parker M."/>
            <person name="Quesneville H."/>
            <person name="Raymond J."/>
            <person name="Uhlig C."/>
            <person name="Valentin K.U."/>
            <person name="Worden A.Z."/>
            <person name="Armbrust E.V."/>
            <person name="Bowler C."/>
            <person name="Green B."/>
            <person name="Moulton V."/>
            <person name="Van Oosterhout C."/>
            <person name="Grigoriev I."/>
        </authorList>
    </citation>
    <scope>NUCLEOTIDE SEQUENCE [LARGE SCALE GENOMIC DNA]</scope>
    <source>
        <strain evidence="3 4">CCMP1102</strain>
    </source>
</reference>
<feature type="transmembrane region" description="Helical" evidence="2">
    <location>
        <begin position="21"/>
        <end position="38"/>
    </location>
</feature>
<organism evidence="3 4">
    <name type="scientific">Fragilariopsis cylindrus CCMP1102</name>
    <dbReference type="NCBI Taxonomy" id="635003"/>
    <lineage>
        <taxon>Eukaryota</taxon>
        <taxon>Sar</taxon>
        <taxon>Stramenopiles</taxon>
        <taxon>Ochrophyta</taxon>
        <taxon>Bacillariophyta</taxon>
        <taxon>Bacillariophyceae</taxon>
        <taxon>Bacillariophycidae</taxon>
        <taxon>Bacillariales</taxon>
        <taxon>Bacillariaceae</taxon>
        <taxon>Fragilariopsis</taxon>
    </lineage>
</organism>
<name>A0A1E7FGW5_9STRA</name>
<dbReference type="Proteomes" id="UP000095751">
    <property type="component" value="Unassembled WGS sequence"/>
</dbReference>
<feature type="transmembrane region" description="Helical" evidence="2">
    <location>
        <begin position="263"/>
        <end position="283"/>
    </location>
</feature>
<feature type="compositionally biased region" description="Basic and acidic residues" evidence="1">
    <location>
        <begin position="64"/>
        <end position="78"/>
    </location>
</feature>
<keyword evidence="4" id="KW-1185">Reference proteome</keyword>
<evidence type="ECO:0000313" key="3">
    <source>
        <dbReference type="EMBL" id="OEU17428.1"/>
    </source>
</evidence>
<dbReference type="InParanoid" id="A0A1E7FGW5"/>
<proteinExistence type="predicted"/>
<dbReference type="EMBL" id="KV784357">
    <property type="protein sequence ID" value="OEU17428.1"/>
    <property type="molecule type" value="Genomic_DNA"/>
</dbReference>
<feature type="compositionally biased region" description="Polar residues" evidence="1">
    <location>
        <begin position="179"/>
        <end position="228"/>
    </location>
</feature>
<feature type="compositionally biased region" description="Polar residues" evidence="1">
    <location>
        <begin position="45"/>
        <end position="63"/>
    </location>
</feature>
<gene>
    <name evidence="3" type="ORF">FRACYDRAFT_237845</name>
</gene>
<keyword evidence="2" id="KW-0812">Transmembrane</keyword>
<feature type="compositionally biased region" description="Polar residues" evidence="1">
    <location>
        <begin position="107"/>
        <end position="117"/>
    </location>
</feature>
<accession>A0A1E7FGW5</accession>
<sequence length="342" mass="38494">MGRRYRYGHSSPHDASPHYGMLNFLIGLAVLICLWNVWTAPSPDTDTSYVTNNSQKYSYSSNDGRMRMNSGKEQEEQQQHSNQQDEMSYSASLSDGSSRVKDPYLKMSSSGKTTDSLMKSQQLRLIPTTLIDGHKVIVLSPSIAHRLRQEEDSHTMNGFQVRAQRQRQQQHQPKQSLQNVQTVPATFPLASTSDNLPKTRTLPSKRSLSEYSSSNNIHKSQPVQNPTWSSSSSSPRNIGNNSSAEHSLSSSSYNRGNRRPLRWSHFIYATAISCSLLAGGVYAKRTLERIDRWEQLSKEDSLAFNIAYTTTTMDTYSDVSYGSFGSVSTTDWSGDYLDRFDV</sequence>
<dbReference type="OrthoDB" id="54330at2759"/>
<evidence type="ECO:0000256" key="2">
    <source>
        <dbReference type="SAM" id="Phobius"/>
    </source>
</evidence>
<evidence type="ECO:0000313" key="4">
    <source>
        <dbReference type="Proteomes" id="UP000095751"/>
    </source>
</evidence>
<feature type="compositionally biased region" description="Polar residues" evidence="1">
    <location>
        <begin position="87"/>
        <end position="97"/>
    </location>
</feature>
<keyword evidence="2" id="KW-1133">Transmembrane helix</keyword>
<dbReference type="AlphaFoldDB" id="A0A1E7FGW5"/>
<feature type="region of interest" description="Disordered" evidence="1">
    <location>
        <begin position="161"/>
        <end position="255"/>
    </location>
</feature>
<feature type="region of interest" description="Disordered" evidence="1">
    <location>
        <begin position="45"/>
        <end position="117"/>
    </location>
</feature>
<protein>
    <submittedName>
        <fullName evidence="3">Uncharacterized protein</fullName>
    </submittedName>
</protein>
<keyword evidence="2" id="KW-0472">Membrane</keyword>
<dbReference type="KEGG" id="fcy:FRACYDRAFT_237845"/>